<dbReference type="InterPro" id="IPR035919">
    <property type="entry name" value="EAL_sf"/>
</dbReference>
<dbReference type="Pfam" id="PF02743">
    <property type="entry name" value="dCache_1"/>
    <property type="match status" value="1"/>
</dbReference>
<dbReference type="CDD" id="cd12914">
    <property type="entry name" value="PDC1_DGC_like"/>
    <property type="match status" value="1"/>
</dbReference>
<dbReference type="InterPro" id="IPR033479">
    <property type="entry name" value="dCache_1"/>
</dbReference>
<dbReference type="InterPro" id="IPR043128">
    <property type="entry name" value="Rev_trsase/Diguanyl_cyclase"/>
</dbReference>
<comment type="caution">
    <text evidence="11">The sequence shown here is derived from an EMBL/GenBank/DDBJ whole genome shotgun (WGS) entry which is preliminary data.</text>
</comment>
<dbReference type="CDD" id="cd12915">
    <property type="entry name" value="PDC2_DGC_like"/>
    <property type="match status" value="1"/>
</dbReference>
<name>A0A254T6N3_9BURK</name>
<dbReference type="PANTHER" id="PTHR44757">
    <property type="entry name" value="DIGUANYLATE CYCLASE DGCP"/>
    <property type="match status" value="1"/>
</dbReference>
<evidence type="ECO:0000256" key="5">
    <source>
        <dbReference type="ARBA" id="ARBA00023136"/>
    </source>
</evidence>
<dbReference type="PROSITE" id="PS50887">
    <property type="entry name" value="GGDEF"/>
    <property type="match status" value="1"/>
</dbReference>
<keyword evidence="4" id="KW-1133">Transmembrane helix</keyword>
<dbReference type="GO" id="GO:0007165">
    <property type="term" value="P:signal transduction"/>
    <property type="evidence" value="ECO:0007669"/>
    <property type="project" value="InterPro"/>
</dbReference>
<comment type="subcellular location">
    <subcellularLocation>
        <location evidence="1">Cell membrane</location>
        <topology evidence="1">Multi-pass membrane protein</topology>
    </subcellularLocation>
</comment>
<evidence type="ECO:0000256" key="2">
    <source>
        <dbReference type="ARBA" id="ARBA00022475"/>
    </source>
</evidence>
<dbReference type="SUPFAM" id="SSF158472">
    <property type="entry name" value="HAMP domain-like"/>
    <property type="match status" value="1"/>
</dbReference>
<proteinExistence type="predicted"/>
<dbReference type="FunFam" id="3.20.20.450:FF:000001">
    <property type="entry name" value="Cyclic di-GMP phosphodiesterase yahA"/>
    <property type="match status" value="1"/>
</dbReference>
<dbReference type="InterPro" id="IPR003660">
    <property type="entry name" value="HAMP_dom"/>
</dbReference>
<dbReference type="InterPro" id="IPR001633">
    <property type="entry name" value="EAL_dom"/>
</dbReference>
<dbReference type="SMART" id="SM00304">
    <property type="entry name" value="HAMP"/>
    <property type="match status" value="1"/>
</dbReference>
<dbReference type="InterPro" id="IPR000014">
    <property type="entry name" value="PAS"/>
</dbReference>
<dbReference type="SMART" id="SM00267">
    <property type="entry name" value="GGDEF"/>
    <property type="match status" value="1"/>
</dbReference>
<dbReference type="GO" id="GO:0005886">
    <property type="term" value="C:plasma membrane"/>
    <property type="evidence" value="ECO:0007669"/>
    <property type="project" value="UniProtKB-SubCell"/>
</dbReference>
<evidence type="ECO:0000313" key="12">
    <source>
        <dbReference type="Proteomes" id="UP000197535"/>
    </source>
</evidence>
<dbReference type="SMART" id="SM00091">
    <property type="entry name" value="PAS"/>
    <property type="match status" value="1"/>
</dbReference>
<dbReference type="InterPro" id="IPR035965">
    <property type="entry name" value="PAS-like_dom_sf"/>
</dbReference>
<evidence type="ECO:0000256" key="4">
    <source>
        <dbReference type="ARBA" id="ARBA00022989"/>
    </source>
</evidence>
<evidence type="ECO:0000259" key="7">
    <source>
        <dbReference type="PROSITE" id="PS50113"/>
    </source>
</evidence>
<evidence type="ECO:0000313" key="11">
    <source>
        <dbReference type="EMBL" id="OWW18329.1"/>
    </source>
</evidence>
<reference evidence="11 12" key="1">
    <citation type="submission" date="2016-02" db="EMBL/GenBank/DDBJ databases">
        <authorList>
            <person name="Wen L."/>
            <person name="He K."/>
            <person name="Yang H."/>
        </authorList>
    </citation>
    <scope>NUCLEOTIDE SEQUENCE [LARGE SCALE GENOMIC DNA]</scope>
    <source>
        <strain evidence="11 12">TSA40</strain>
    </source>
</reference>
<feature type="domain" description="PAC" evidence="7">
    <location>
        <begin position="407"/>
        <end position="457"/>
    </location>
</feature>
<dbReference type="CDD" id="cd01949">
    <property type="entry name" value="GGDEF"/>
    <property type="match status" value="1"/>
</dbReference>
<dbReference type="PROSITE" id="PS50885">
    <property type="entry name" value="HAMP"/>
    <property type="match status" value="1"/>
</dbReference>
<dbReference type="PROSITE" id="PS50112">
    <property type="entry name" value="PAS"/>
    <property type="match status" value="1"/>
</dbReference>
<evidence type="ECO:0000259" key="10">
    <source>
        <dbReference type="PROSITE" id="PS50887"/>
    </source>
</evidence>
<evidence type="ECO:0000256" key="3">
    <source>
        <dbReference type="ARBA" id="ARBA00022692"/>
    </source>
</evidence>
<feature type="domain" description="GGDEF" evidence="10">
    <location>
        <begin position="489"/>
        <end position="621"/>
    </location>
</feature>
<dbReference type="PROSITE" id="PS50113">
    <property type="entry name" value="PAC"/>
    <property type="match status" value="1"/>
</dbReference>
<evidence type="ECO:0008006" key="13">
    <source>
        <dbReference type="Google" id="ProtNLM"/>
    </source>
</evidence>
<dbReference type="Gene3D" id="3.30.450.20">
    <property type="entry name" value="PAS domain"/>
    <property type="match status" value="3"/>
</dbReference>
<dbReference type="SUPFAM" id="SSF55073">
    <property type="entry name" value="Nucleotide cyclase"/>
    <property type="match status" value="1"/>
</dbReference>
<dbReference type="Gene3D" id="3.30.70.270">
    <property type="match status" value="1"/>
</dbReference>
<dbReference type="AlphaFoldDB" id="A0A254T6N3"/>
<keyword evidence="5" id="KW-0472">Membrane</keyword>
<gene>
    <name evidence="11" type="ORF">AYR66_01760</name>
</gene>
<dbReference type="Pfam" id="PF13426">
    <property type="entry name" value="PAS_9"/>
    <property type="match status" value="1"/>
</dbReference>
<dbReference type="InterPro" id="IPR052155">
    <property type="entry name" value="Biofilm_reg_signaling"/>
</dbReference>
<keyword evidence="12" id="KW-1185">Reference proteome</keyword>
<dbReference type="PROSITE" id="PS50883">
    <property type="entry name" value="EAL"/>
    <property type="match status" value="1"/>
</dbReference>
<sequence>MAVLLAYSIQSNVRSHLDDASSITLRLAQISAADAQRFVHDAGQVLAGLARRPKVRALDPANCDAILQDFKEFFPQFANIAIADKSGDVVCSALTLRTGKRASVAGTTWLRQVEKANAYVAGYPHIGPVSGKWVSVLAYPIRDEQGRFSGVIGFPIDLAQYRPLQANVELPKGTIIRMITGDGTIIASSEDSKAWLGRKLDDAELVARIREGKQGRTWTGSGLDGTVYGYAAVGGTDWYVVSSVPAATILEGVLALASKNSALLLLLAMITGFAAYQIGRRIVSPIIDIAGTAKAVATGQLDRRAPVVGPREIKDVAEQFNTMLTVRQRTEEKYRNLLESATDAIVIVNAQGCIIFANGQAESMFGFVHGELVGQPIEVLVPPALRNAHMAKVARFVAEPQSRQMAAGTELRASRKDGKEFPVEITLSPLMTDEGLIISAIIRDISERKRYEERLVYLAQFDALTGLPNRNLLRDRLEQALSRAVRDEKKVVIILIDVDRFQELNDTLGHRAGDALLKMIGERLLAALPETATVARPGGDEFIVMEKVHAEAEILLMGETIQEAFTTPFHLEDRDVFLSISIGISVYPDDGGDADTLLKNVDFAMYQAKHDGRNTFRFYAPEMDKRASERLLIENHLRRALSRNELLLHYQPKVDSRSGRVLGVEALARWENPELGLVSPTRFIPVAEETGLIESIGDWILRTACAQNKQWQDEGIPPIVVAVNISATQFRRNDLVRTVCAALEATGLAPQWLELEITESMLMQRPEHAEAILRQLAAMGVGIALDDFGTGYSSLAYLKRFPVRNLKIDRSFVQEIHTAPSDAAIVRAVVSLAKSMDLDLVAEGVEVREQLDCLASLDCHVYQGYYFSKPVPAALCASLLRQSMPVAAGSDSQPA</sequence>
<dbReference type="Proteomes" id="UP000197535">
    <property type="component" value="Unassembled WGS sequence"/>
</dbReference>
<accession>A0A254T6N3</accession>
<dbReference type="Gene3D" id="6.10.340.10">
    <property type="match status" value="1"/>
</dbReference>
<dbReference type="Pfam" id="PF00990">
    <property type="entry name" value="GGDEF"/>
    <property type="match status" value="1"/>
</dbReference>
<dbReference type="PANTHER" id="PTHR44757:SF2">
    <property type="entry name" value="BIOFILM ARCHITECTURE MAINTENANCE PROTEIN MBAA"/>
    <property type="match status" value="1"/>
</dbReference>
<evidence type="ECO:0000256" key="1">
    <source>
        <dbReference type="ARBA" id="ARBA00004651"/>
    </source>
</evidence>
<dbReference type="Pfam" id="PF00563">
    <property type="entry name" value="EAL"/>
    <property type="match status" value="1"/>
</dbReference>
<evidence type="ECO:0000259" key="6">
    <source>
        <dbReference type="PROSITE" id="PS50112"/>
    </source>
</evidence>
<feature type="domain" description="EAL" evidence="8">
    <location>
        <begin position="630"/>
        <end position="884"/>
    </location>
</feature>
<protein>
    <recommendedName>
        <fullName evidence="13">Diguanylate cyclase</fullName>
    </recommendedName>
</protein>
<dbReference type="NCBIfam" id="TIGR00229">
    <property type="entry name" value="sensory_box"/>
    <property type="match status" value="1"/>
</dbReference>
<dbReference type="SUPFAM" id="SSF141868">
    <property type="entry name" value="EAL domain-like"/>
    <property type="match status" value="1"/>
</dbReference>
<feature type="domain" description="HAMP" evidence="9">
    <location>
        <begin position="280"/>
        <end position="332"/>
    </location>
</feature>
<dbReference type="InterPro" id="IPR029787">
    <property type="entry name" value="Nucleotide_cyclase"/>
</dbReference>
<evidence type="ECO:0000259" key="8">
    <source>
        <dbReference type="PROSITE" id="PS50883"/>
    </source>
</evidence>
<keyword evidence="3" id="KW-0812">Transmembrane</keyword>
<dbReference type="InterPro" id="IPR000700">
    <property type="entry name" value="PAS-assoc_C"/>
</dbReference>
<evidence type="ECO:0000259" key="9">
    <source>
        <dbReference type="PROSITE" id="PS50885"/>
    </source>
</evidence>
<dbReference type="CDD" id="cd00130">
    <property type="entry name" value="PAS"/>
    <property type="match status" value="1"/>
</dbReference>
<organism evidence="11 12">
    <name type="scientific">Noviherbaspirillum denitrificans</name>
    <dbReference type="NCBI Taxonomy" id="1968433"/>
    <lineage>
        <taxon>Bacteria</taxon>
        <taxon>Pseudomonadati</taxon>
        <taxon>Pseudomonadota</taxon>
        <taxon>Betaproteobacteria</taxon>
        <taxon>Burkholderiales</taxon>
        <taxon>Oxalobacteraceae</taxon>
        <taxon>Noviherbaspirillum</taxon>
    </lineage>
</organism>
<dbReference type="Pfam" id="PF00672">
    <property type="entry name" value="HAMP"/>
    <property type="match status" value="1"/>
</dbReference>
<keyword evidence="2" id="KW-1003">Cell membrane</keyword>
<dbReference type="NCBIfam" id="TIGR00254">
    <property type="entry name" value="GGDEF"/>
    <property type="match status" value="1"/>
</dbReference>
<dbReference type="CDD" id="cd06225">
    <property type="entry name" value="HAMP"/>
    <property type="match status" value="1"/>
</dbReference>
<feature type="domain" description="PAS" evidence="6">
    <location>
        <begin position="330"/>
        <end position="382"/>
    </location>
</feature>
<dbReference type="InterPro" id="IPR000160">
    <property type="entry name" value="GGDEF_dom"/>
</dbReference>
<dbReference type="CDD" id="cd01948">
    <property type="entry name" value="EAL"/>
    <property type="match status" value="1"/>
</dbReference>
<dbReference type="Gene3D" id="3.20.20.450">
    <property type="entry name" value="EAL domain"/>
    <property type="match status" value="1"/>
</dbReference>
<dbReference type="SMART" id="SM00052">
    <property type="entry name" value="EAL"/>
    <property type="match status" value="1"/>
</dbReference>
<dbReference type="EMBL" id="LSTO01000010">
    <property type="protein sequence ID" value="OWW18329.1"/>
    <property type="molecule type" value="Genomic_DNA"/>
</dbReference>
<dbReference type="SUPFAM" id="SSF55785">
    <property type="entry name" value="PYP-like sensor domain (PAS domain)"/>
    <property type="match status" value="1"/>
</dbReference>